<organism evidence="3 4">
    <name type="scientific">Halobacillus shinanisalinarum</name>
    <dbReference type="NCBI Taxonomy" id="2932258"/>
    <lineage>
        <taxon>Bacteria</taxon>
        <taxon>Bacillati</taxon>
        <taxon>Bacillota</taxon>
        <taxon>Bacilli</taxon>
        <taxon>Bacillales</taxon>
        <taxon>Bacillaceae</taxon>
        <taxon>Halobacillus</taxon>
    </lineage>
</organism>
<protein>
    <submittedName>
        <fullName evidence="3">TRAP transporter substrate-binding protein</fullName>
    </submittedName>
</protein>
<dbReference type="InterPro" id="IPR004682">
    <property type="entry name" value="TRAP_DctP"/>
</dbReference>
<dbReference type="InterPro" id="IPR018389">
    <property type="entry name" value="DctP_fam"/>
</dbReference>
<dbReference type="PROSITE" id="PS51257">
    <property type="entry name" value="PROKAR_LIPOPROTEIN"/>
    <property type="match status" value="1"/>
</dbReference>
<keyword evidence="2" id="KW-0175">Coiled coil</keyword>
<evidence type="ECO:0000313" key="4">
    <source>
        <dbReference type="Proteomes" id="UP000831880"/>
    </source>
</evidence>
<dbReference type="EMBL" id="CP095074">
    <property type="protein sequence ID" value="UOQ93358.1"/>
    <property type="molecule type" value="Genomic_DNA"/>
</dbReference>
<dbReference type="InterPro" id="IPR038404">
    <property type="entry name" value="TRAP_DctP_sf"/>
</dbReference>
<name>A0ABY4GYW3_9BACI</name>
<dbReference type="PANTHER" id="PTHR33376">
    <property type="match status" value="1"/>
</dbReference>
<dbReference type="Pfam" id="PF03480">
    <property type="entry name" value="DctP"/>
    <property type="match status" value="1"/>
</dbReference>
<dbReference type="NCBIfam" id="TIGR00787">
    <property type="entry name" value="dctP"/>
    <property type="match status" value="1"/>
</dbReference>
<dbReference type="PANTHER" id="PTHR33376:SF2">
    <property type="entry name" value="DICARBOXYLATE-BINDING PERIPLASMIC PROTEIN"/>
    <property type="match status" value="1"/>
</dbReference>
<feature type="coiled-coil region" evidence="2">
    <location>
        <begin position="271"/>
        <end position="298"/>
    </location>
</feature>
<keyword evidence="1" id="KW-0732">Signal</keyword>
<evidence type="ECO:0000256" key="2">
    <source>
        <dbReference type="SAM" id="Coils"/>
    </source>
</evidence>
<dbReference type="PIRSF" id="PIRSF006470">
    <property type="entry name" value="DctB"/>
    <property type="match status" value="1"/>
</dbReference>
<dbReference type="Proteomes" id="UP000831880">
    <property type="component" value="Chromosome"/>
</dbReference>
<gene>
    <name evidence="3" type="ORF">MUO14_23790</name>
</gene>
<dbReference type="RefSeq" id="WP_244752958.1">
    <property type="nucleotide sequence ID" value="NZ_CP095074.1"/>
</dbReference>
<evidence type="ECO:0000256" key="1">
    <source>
        <dbReference type="ARBA" id="ARBA00022729"/>
    </source>
</evidence>
<dbReference type="NCBIfam" id="NF037995">
    <property type="entry name" value="TRAP_S1"/>
    <property type="match status" value="1"/>
</dbReference>
<dbReference type="Gene3D" id="3.40.190.170">
    <property type="entry name" value="Bacterial extracellular solute-binding protein, family 7"/>
    <property type="match status" value="1"/>
</dbReference>
<accession>A0ABY4GYW3</accession>
<dbReference type="CDD" id="cd13671">
    <property type="entry name" value="PBP2_TRAP_SBP_like_3"/>
    <property type="match status" value="1"/>
</dbReference>
<keyword evidence="4" id="KW-1185">Reference proteome</keyword>
<reference evidence="3 4" key="1">
    <citation type="submission" date="2022-04" db="EMBL/GenBank/DDBJ databases">
        <title>Halobacillus sp. isolated from saltern.</title>
        <authorList>
            <person name="Won M."/>
            <person name="Lee C.-M."/>
            <person name="Woen H.-Y."/>
            <person name="Kwon S.-W."/>
        </authorList>
    </citation>
    <scope>NUCLEOTIDE SEQUENCE [LARGE SCALE GENOMIC DNA]</scope>
    <source>
        <strain evidence="3 4">SSTM10-2</strain>
    </source>
</reference>
<sequence>MKKISTLFVSVFCMALIISGCGGTEGTSGESQKTEKLKVAFNQPEEHPQFQAMEAFGEKFYERTDGAYEVEVSPNETLGAQRETLELTQSGTIAMSIVAGSLMESINEDFVVFNLPYVYDSKEHQMDVLNNEDITSDLYTSVEDDGLRVVGAFHGGVRNVYNKEQPINTPEDLSGMKIRVMESDTNVQMLERMGGVGTPMGQGEVYTAIQSGVLDGGENNELIYNDLKHVEVAPYYSKTQHLMVPDYLIINSDLFNDMSEEHQDIFMEEFQAAIEMNSDMFEEEVAAAEEEAIEAGAEFNDVDISVFQKEVEPLIEEKLTTDTTKDLYEKVREAAE</sequence>
<evidence type="ECO:0000313" key="3">
    <source>
        <dbReference type="EMBL" id="UOQ93358.1"/>
    </source>
</evidence>
<proteinExistence type="predicted"/>